<evidence type="ECO:0000256" key="1">
    <source>
        <dbReference type="SAM" id="MobiDB-lite"/>
    </source>
</evidence>
<gene>
    <name evidence="2" type="ORF">CB5_LOCUS24920</name>
</gene>
<feature type="region of interest" description="Disordered" evidence="1">
    <location>
        <begin position="17"/>
        <end position="120"/>
    </location>
</feature>
<feature type="compositionally biased region" description="Basic and acidic residues" evidence="1">
    <location>
        <begin position="51"/>
        <end position="73"/>
    </location>
</feature>
<name>A0A6V7QEW9_ANACO</name>
<organism evidence="2">
    <name type="scientific">Ananas comosus var. bracteatus</name>
    <name type="common">red pineapple</name>
    <dbReference type="NCBI Taxonomy" id="296719"/>
    <lineage>
        <taxon>Eukaryota</taxon>
        <taxon>Viridiplantae</taxon>
        <taxon>Streptophyta</taxon>
        <taxon>Embryophyta</taxon>
        <taxon>Tracheophyta</taxon>
        <taxon>Spermatophyta</taxon>
        <taxon>Magnoliopsida</taxon>
        <taxon>Liliopsida</taxon>
        <taxon>Poales</taxon>
        <taxon>Bromeliaceae</taxon>
        <taxon>Bromelioideae</taxon>
        <taxon>Ananas</taxon>
    </lineage>
</organism>
<sequence length="149" mass="15855">MEFSLLQKCYGSVQWPLLPPPPRPPPLFAPQPSQGAGRRLLLARLGVTPDQNERRESEVLSEGRESQSRDRGRCGGPGGSGRGGGGNCGGTCPGAGRRAADHGGDRAEPRDQQQPAGVDPSWCVWGHLGLYFVYTSTLEEDEESGGLSL</sequence>
<feature type="compositionally biased region" description="Low complexity" evidence="1">
    <location>
        <begin position="30"/>
        <end position="46"/>
    </location>
</feature>
<reference evidence="2" key="1">
    <citation type="submission" date="2020-07" db="EMBL/GenBank/DDBJ databases">
        <authorList>
            <person name="Lin J."/>
        </authorList>
    </citation>
    <scope>NUCLEOTIDE SEQUENCE</scope>
</reference>
<feature type="compositionally biased region" description="Gly residues" evidence="1">
    <location>
        <begin position="74"/>
        <end position="93"/>
    </location>
</feature>
<feature type="compositionally biased region" description="Basic and acidic residues" evidence="1">
    <location>
        <begin position="98"/>
        <end position="111"/>
    </location>
</feature>
<evidence type="ECO:0000313" key="2">
    <source>
        <dbReference type="EMBL" id="CAD1841709.1"/>
    </source>
</evidence>
<feature type="compositionally biased region" description="Pro residues" evidence="1">
    <location>
        <begin position="17"/>
        <end position="29"/>
    </location>
</feature>
<proteinExistence type="predicted"/>
<protein>
    <submittedName>
        <fullName evidence="2">Uncharacterized protein</fullName>
    </submittedName>
</protein>
<dbReference type="AlphaFoldDB" id="A0A6V7QEW9"/>
<dbReference type="EMBL" id="LR862135">
    <property type="protein sequence ID" value="CAD1841709.1"/>
    <property type="molecule type" value="Genomic_DNA"/>
</dbReference>
<accession>A0A6V7QEW9</accession>